<sequence>MASSSSSDSRHGLSVVPPHEISKDVPGSDNSIPLSPQWLLSKPSESKPGAVSVVCNLCLLIF</sequence>
<dbReference type="AlphaFoldDB" id="A0A2P2MVS3"/>
<name>A0A2P2MVS3_RHIMU</name>
<proteinExistence type="predicted"/>
<evidence type="ECO:0000313" key="2">
    <source>
        <dbReference type="EMBL" id="MBX34306.1"/>
    </source>
</evidence>
<accession>A0A2P2MVS3</accession>
<dbReference type="EMBL" id="GGEC01053822">
    <property type="protein sequence ID" value="MBX34306.1"/>
    <property type="molecule type" value="Transcribed_RNA"/>
</dbReference>
<feature type="region of interest" description="Disordered" evidence="1">
    <location>
        <begin position="1"/>
        <end position="29"/>
    </location>
</feature>
<protein>
    <submittedName>
        <fullName evidence="2">Uncharacterized protein</fullName>
    </submittedName>
</protein>
<dbReference type="PANTHER" id="PTHR47471:SF1">
    <property type="entry name" value="PROTEIN ESSENTIAL FOR POTEXVIRUS ACCUMULATION 1"/>
    <property type="match status" value="1"/>
</dbReference>
<dbReference type="PANTHER" id="PTHR47471">
    <property type="entry name" value="GYF DOMAIN-CONTAINING PROTEIN"/>
    <property type="match status" value="1"/>
</dbReference>
<reference evidence="2" key="1">
    <citation type="submission" date="2018-02" db="EMBL/GenBank/DDBJ databases">
        <title>Rhizophora mucronata_Transcriptome.</title>
        <authorList>
            <person name="Meera S.P."/>
            <person name="Sreeshan A."/>
            <person name="Augustine A."/>
        </authorList>
    </citation>
    <scope>NUCLEOTIDE SEQUENCE</scope>
    <source>
        <tissue evidence="2">Leaf</tissue>
    </source>
</reference>
<evidence type="ECO:0000256" key="1">
    <source>
        <dbReference type="SAM" id="MobiDB-lite"/>
    </source>
</evidence>
<organism evidence="2">
    <name type="scientific">Rhizophora mucronata</name>
    <name type="common">Asiatic mangrove</name>
    <dbReference type="NCBI Taxonomy" id="61149"/>
    <lineage>
        <taxon>Eukaryota</taxon>
        <taxon>Viridiplantae</taxon>
        <taxon>Streptophyta</taxon>
        <taxon>Embryophyta</taxon>
        <taxon>Tracheophyta</taxon>
        <taxon>Spermatophyta</taxon>
        <taxon>Magnoliopsida</taxon>
        <taxon>eudicotyledons</taxon>
        <taxon>Gunneridae</taxon>
        <taxon>Pentapetalae</taxon>
        <taxon>rosids</taxon>
        <taxon>fabids</taxon>
        <taxon>Malpighiales</taxon>
        <taxon>Rhizophoraceae</taxon>
        <taxon>Rhizophora</taxon>
    </lineage>
</organism>